<dbReference type="EMBL" id="QPID01000009">
    <property type="protein sequence ID" value="RCU45702.1"/>
    <property type="molecule type" value="Genomic_DNA"/>
</dbReference>
<dbReference type="SUPFAM" id="SSF55729">
    <property type="entry name" value="Acyl-CoA N-acyltransferases (Nat)"/>
    <property type="match status" value="1"/>
</dbReference>
<keyword evidence="3" id="KW-1185">Reference proteome</keyword>
<dbReference type="Pfam" id="PF21926">
    <property type="entry name" value="FeeM"/>
    <property type="match status" value="1"/>
</dbReference>
<sequence length="174" mass="19813">MDSVYRLTHDAFVGAGLTPATKSGQLIHFPELDNMPKTKVIVAEVNGRIVGTNSITFDGPAGLHTDKFFPEETQSIRDEGRNLASSWRVAVDPSFRNQLKVIRSIFKQTFAVADAYNLECCLFTFYEKHEKIYQKLINARSLCKKSYSNEFYTDKTQVLMRVDIEDFLGTAWQT</sequence>
<evidence type="ECO:0000313" key="2">
    <source>
        <dbReference type="EMBL" id="RCU45702.1"/>
    </source>
</evidence>
<feature type="domain" description="N-acyl amino acid synthase FeeM catalytic core" evidence="1">
    <location>
        <begin position="4"/>
        <end position="163"/>
    </location>
</feature>
<dbReference type="InterPro" id="IPR016181">
    <property type="entry name" value="Acyl_CoA_acyltransferase"/>
</dbReference>
<dbReference type="GO" id="GO:0016740">
    <property type="term" value="F:transferase activity"/>
    <property type="evidence" value="ECO:0007669"/>
    <property type="project" value="UniProtKB-KW"/>
</dbReference>
<dbReference type="InterPro" id="IPR054597">
    <property type="entry name" value="FeeM_cat"/>
</dbReference>
<proteinExistence type="predicted"/>
<accession>A0A368N571</accession>
<comment type="caution">
    <text evidence="2">The sequence shown here is derived from an EMBL/GenBank/DDBJ whole genome shotgun (WGS) entry which is preliminary data.</text>
</comment>
<protein>
    <submittedName>
        <fullName evidence="2">N-acetyltransferase</fullName>
    </submittedName>
</protein>
<name>A0A368N571_9GAMM</name>
<dbReference type="Gene3D" id="3.40.630.30">
    <property type="match status" value="1"/>
</dbReference>
<evidence type="ECO:0000259" key="1">
    <source>
        <dbReference type="Pfam" id="PF21926"/>
    </source>
</evidence>
<organism evidence="2 3">
    <name type="scientific">Corallincola holothuriorum</name>
    <dbReference type="NCBI Taxonomy" id="2282215"/>
    <lineage>
        <taxon>Bacteria</taxon>
        <taxon>Pseudomonadati</taxon>
        <taxon>Pseudomonadota</taxon>
        <taxon>Gammaproteobacteria</taxon>
        <taxon>Alteromonadales</taxon>
        <taxon>Psychromonadaceae</taxon>
        <taxon>Corallincola</taxon>
    </lineage>
</organism>
<gene>
    <name evidence="2" type="ORF">DU002_14685</name>
</gene>
<dbReference type="Proteomes" id="UP000252558">
    <property type="component" value="Unassembled WGS sequence"/>
</dbReference>
<evidence type="ECO:0000313" key="3">
    <source>
        <dbReference type="Proteomes" id="UP000252558"/>
    </source>
</evidence>
<reference evidence="2 3" key="1">
    <citation type="submission" date="2018-07" db="EMBL/GenBank/DDBJ databases">
        <title>Corallincola holothuriorum sp. nov., a new facultative anaerobe isolated from sea cucumber Apostichopus japonicus.</title>
        <authorList>
            <person name="Xia H."/>
        </authorList>
    </citation>
    <scope>NUCLEOTIDE SEQUENCE [LARGE SCALE GENOMIC DNA]</scope>
    <source>
        <strain evidence="2 3">C4</strain>
    </source>
</reference>
<keyword evidence="2" id="KW-0808">Transferase</keyword>
<dbReference type="AlphaFoldDB" id="A0A368N571"/>